<dbReference type="Gene3D" id="3.40.50.10190">
    <property type="entry name" value="BRCT domain"/>
    <property type="match status" value="1"/>
</dbReference>
<dbReference type="KEGG" id="vg:62680939"/>
<keyword evidence="3" id="KW-1185">Reference proteome</keyword>
<name>A0A7L8ZKI6_9CAUD</name>
<evidence type="ECO:0000313" key="3">
    <source>
        <dbReference type="Proteomes" id="UP000593732"/>
    </source>
</evidence>
<dbReference type="SUPFAM" id="SSF52113">
    <property type="entry name" value="BRCT domain"/>
    <property type="match status" value="1"/>
</dbReference>
<protein>
    <submittedName>
        <fullName evidence="2">Putative DNA ligase/BRCA1 domain protein</fullName>
    </submittedName>
</protein>
<dbReference type="InterPro" id="IPR036420">
    <property type="entry name" value="BRCT_dom_sf"/>
</dbReference>
<keyword evidence="2" id="KW-0436">Ligase</keyword>
<dbReference type="InterPro" id="IPR001357">
    <property type="entry name" value="BRCT_dom"/>
</dbReference>
<proteinExistence type="predicted"/>
<dbReference type="Pfam" id="PF00533">
    <property type="entry name" value="BRCT"/>
    <property type="match status" value="1"/>
</dbReference>
<feature type="domain" description="BRCT" evidence="1">
    <location>
        <begin position="411"/>
        <end position="466"/>
    </location>
</feature>
<dbReference type="EMBL" id="MT952005">
    <property type="protein sequence ID" value="QOI69653.1"/>
    <property type="molecule type" value="Genomic_DNA"/>
</dbReference>
<reference evidence="2 3" key="1">
    <citation type="submission" date="2020-09" db="EMBL/GenBank/DDBJ databases">
        <authorList>
            <person name="Qin H."/>
            <person name="Tong Y."/>
            <person name="Fan H."/>
            <person name="Song L."/>
            <person name="An X."/>
            <person name="Hu Y."/>
        </authorList>
    </citation>
    <scope>NUCLEOTIDE SEQUENCE [LARGE SCALE GENOMIC DNA]</scope>
</reference>
<dbReference type="GO" id="GO:0016874">
    <property type="term" value="F:ligase activity"/>
    <property type="evidence" value="ECO:0007669"/>
    <property type="project" value="UniProtKB-KW"/>
</dbReference>
<sequence>MSEQNKKYRRKLIGWVPGTDKPLAVETDVYRVLDAFKVSDPCLQHLVKKALAAGDRGHKDLAQDYQDIVHSANSALDLLNGKNATLEEANQASARATLDQMNKSPLSKFSFHMVLSDQEADAKSTLAKFLSGSKRLQGRVGEKSFAITTPTGRFRWPDWLEQAMTNMDWVNIAHDEWAATGHHPQNMPRAAAYDFGELERAAVATLGKAFSDYVAELSEACASNEEPAKKEKRHPGVGMYALCAPYGPVGDNQVRLLQHECPHCRCVILSCEVPRHKDNLRGYPGASCPHCKEDLAGAEFVNWADVDAIFDNLVKVPPEHLRSFFKSVRLHRAGYGTNTSMRAALHNYYVQVLGGDAKDADKFARKVWPELPEIHATRKQAQEALAKKRRRRVERLTKILAGHGVAEGAEVVISGGCEFKDLVVEAVEGLGGTVRASVTQKTKIIIAGDKPGAKLAKAIELGVTIVFASNLRLTLYKPDSEE</sequence>
<accession>A0A7L8ZKI6</accession>
<evidence type="ECO:0000313" key="2">
    <source>
        <dbReference type="EMBL" id="QOI69653.1"/>
    </source>
</evidence>
<organism evidence="2 3">
    <name type="scientific">Aeromonas phage BUCT551</name>
    <dbReference type="NCBI Taxonomy" id="2776735"/>
    <lineage>
        <taxon>Viruses</taxon>
        <taxon>Duplodnaviria</taxon>
        <taxon>Heunggongvirae</taxon>
        <taxon>Uroviricota</taxon>
        <taxon>Caudoviricetes</taxon>
        <taxon>Casjensviridae</taxon>
        <taxon>Sharonstreetvirus</taxon>
        <taxon>Sharonstreetvirus BUCT551</taxon>
    </lineage>
</organism>
<dbReference type="RefSeq" id="YP_009998353.1">
    <property type="nucleotide sequence ID" value="NC_052986.1"/>
</dbReference>
<dbReference type="Proteomes" id="UP000593732">
    <property type="component" value="Segment"/>
</dbReference>
<evidence type="ECO:0000259" key="1">
    <source>
        <dbReference type="Pfam" id="PF00533"/>
    </source>
</evidence>
<dbReference type="GeneID" id="62680939"/>